<name>A0ABM8BTK8_9MOLU</name>
<organism evidence="1 2">
    <name type="scientific">Spiroplasma ixodetis</name>
    <dbReference type="NCBI Taxonomy" id="2141"/>
    <lineage>
        <taxon>Bacteria</taxon>
        <taxon>Bacillati</taxon>
        <taxon>Mycoplasmatota</taxon>
        <taxon>Mollicutes</taxon>
        <taxon>Entomoplasmatales</taxon>
        <taxon>Spiroplasmataceae</taxon>
        <taxon>Spiroplasma</taxon>
    </lineage>
</organism>
<dbReference type="Pfam" id="PF13246">
    <property type="entry name" value="Cation_ATPase"/>
    <property type="match status" value="1"/>
</dbReference>
<dbReference type="Proteomes" id="UP001163387">
    <property type="component" value="Chromosome"/>
</dbReference>
<dbReference type="InterPro" id="IPR023299">
    <property type="entry name" value="ATPase_P-typ_cyto_dom_N"/>
</dbReference>
<protein>
    <submittedName>
        <fullName evidence="1">Uncharacterized protein</fullName>
    </submittedName>
</protein>
<dbReference type="EMBL" id="AP026933">
    <property type="protein sequence ID" value="BDT03197.1"/>
    <property type="molecule type" value="Genomic_DNA"/>
</dbReference>
<sequence>MDNSILEFGEKNKLKNISNYYQKIDEIPFDFNRRKLTVVLEDKLNNKKLICKGAIEEVINTCNRIVYQDKVIPLNSDLMKMVNKKITKLNEQGLRVLEPV</sequence>
<gene>
    <name evidence="1" type="ORF">SHM_08430</name>
</gene>
<evidence type="ECO:0000313" key="2">
    <source>
        <dbReference type="Proteomes" id="UP001163387"/>
    </source>
</evidence>
<dbReference type="RefSeq" id="WP_281749287.1">
    <property type="nucleotide sequence ID" value="NZ_AP026933.1"/>
</dbReference>
<keyword evidence="2" id="KW-1185">Reference proteome</keyword>
<accession>A0ABM8BTK8</accession>
<proteinExistence type="predicted"/>
<evidence type="ECO:0000313" key="1">
    <source>
        <dbReference type="EMBL" id="BDT03197.1"/>
    </source>
</evidence>
<dbReference type="SUPFAM" id="SSF81660">
    <property type="entry name" value="Metal cation-transporting ATPase, ATP-binding domain N"/>
    <property type="match status" value="1"/>
</dbReference>
<dbReference type="Gene3D" id="3.40.1110.10">
    <property type="entry name" value="Calcium-transporting ATPase, cytoplasmic domain N"/>
    <property type="match status" value="1"/>
</dbReference>
<reference evidence="1 2" key="1">
    <citation type="journal article" date="2022" name="Front. Microbiol.">
        <title>Male-killing mechanisms vary between Spiroplasma species.</title>
        <authorList>
            <person name="Arai H."/>
            <person name="Inoue M."/>
            <person name="Kageyama D."/>
        </authorList>
    </citation>
    <scope>NUCLEOTIDE SEQUENCE [LARGE SCALE GENOMIC DNA]</scope>
    <source>
        <strain evidence="2">sHm</strain>
    </source>
</reference>